<name>A0ACC1L0C4_9FUNG</name>
<reference evidence="1" key="1">
    <citation type="submission" date="2022-07" db="EMBL/GenBank/DDBJ databases">
        <title>Phylogenomic reconstructions and comparative analyses of Kickxellomycotina fungi.</title>
        <authorList>
            <person name="Reynolds N.K."/>
            <person name="Stajich J.E."/>
            <person name="Barry K."/>
            <person name="Grigoriev I.V."/>
            <person name="Crous P."/>
            <person name="Smith M.E."/>
        </authorList>
    </citation>
    <scope>NUCLEOTIDE SEQUENCE</scope>
    <source>
        <strain evidence="1">BCRC 34780</strain>
    </source>
</reference>
<protein>
    <submittedName>
        <fullName evidence="1">Monooxygenase</fullName>
    </submittedName>
</protein>
<keyword evidence="2" id="KW-1185">Reference proteome</keyword>
<evidence type="ECO:0000313" key="1">
    <source>
        <dbReference type="EMBL" id="KAJ2798321.1"/>
    </source>
</evidence>
<dbReference type="Proteomes" id="UP001140087">
    <property type="component" value="Unassembled WGS sequence"/>
</dbReference>
<gene>
    <name evidence="1" type="primary">FMO1</name>
    <name evidence="1" type="ORF">H4R21_003980</name>
</gene>
<keyword evidence="1" id="KW-0560">Oxidoreductase</keyword>
<comment type="caution">
    <text evidence="1">The sequence shown here is derived from an EMBL/GenBank/DDBJ whole genome shotgun (WGS) entry which is preliminary data.</text>
</comment>
<accession>A0ACC1L0C4</accession>
<sequence length="488" mass="53120">MGSCDGARITVDDGDGSIRLVARHIGIVGAGPAGLAAARMFLDENDRARAAHQAEVPFLSVTVLERNGAVGGVWNYTPEAKCRYSVPQAHPEDIGLDSRDERSATSGMLPTPMYDQLHSNLTKDVMQFTDHPFPDTVPDFPSRTDVLKYLEGYAATHVLAPERPEFNLRLNTEVVDLAFDAGDAQWTCVVRDPGDLLQESLTFDAVLLCVGHCDYPYIPDIPGIGELAAHRRCRVMHAKEYRQAADFAGKSVLVVGGNSSGSDISRQLSYAASAVHVSARELTDAEHAFTPRVGDGCCPSAELHRHPSIACITADSVQFTDGTSIGIPDVVLFATGYISAFPFLRQTPVPPVPPLDPRPSDSSDVVHNLFRMLIYAPNPLLSVVSFPTLIVPFPLAEYQAMYLAQVYQGNLALLPVAQMLESCQVASASRHQYVLGMAQIEYRNAIVDEIAEAAADGRTHPPRFGHVPKYWDDLAEYTLARRLASFGF</sequence>
<keyword evidence="1" id="KW-0503">Monooxygenase</keyword>
<evidence type="ECO:0000313" key="2">
    <source>
        <dbReference type="Proteomes" id="UP001140087"/>
    </source>
</evidence>
<organism evidence="1 2">
    <name type="scientific">Coemansia helicoidea</name>
    <dbReference type="NCBI Taxonomy" id="1286919"/>
    <lineage>
        <taxon>Eukaryota</taxon>
        <taxon>Fungi</taxon>
        <taxon>Fungi incertae sedis</taxon>
        <taxon>Zoopagomycota</taxon>
        <taxon>Kickxellomycotina</taxon>
        <taxon>Kickxellomycetes</taxon>
        <taxon>Kickxellales</taxon>
        <taxon>Kickxellaceae</taxon>
        <taxon>Coemansia</taxon>
    </lineage>
</organism>
<proteinExistence type="predicted"/>
<dbReference type="EMBL" id="JANBUN010001394">
    <property type="protein sequence ID" value="KAJ2798321.1"/>
    <property type="molecule type" value="Genomic_DNA"/>
</dbReference>